<accession>A0A328WNF1</accession>
<organism evidence="5 6">
    <name type="scientific">Flavobacterium lacus</name>
    <dbReference type="NCBI Taxonomy" id="1353778"/>
    <lineage>
        <taxon>Bacteria</taxon>
        <taxon>Pseudomonadati</taxon>
        <taxon>Bacteroidota</taxon>
        <taxon>Flavobacteriia</taxon>
        <taxon>Flavobacteriales</taxon>
        <taxon>Flavobacteriaceae</taxon>
        <taxon>Flavobacterium</taxon>
    </lineage>
</organism>
<proteinExistence type="predicted"/>
<dbReference type="GO" id="GO:0009279">
    <property type="term" value="C:cell outer membrane"/>
    <property type="evidence" value="ECO:0007669"/>
    <property type="project" value="UniProtKB-SubCell"/>
</dbReference>
<dbReference type="SUPFAM" id="SSF49464">
    <property type="entry name" value="Carboxypeptidase regulatory domain-like"/>
    <property type="match status" value="1"/>
</dbReference>
<dbReference type="Gene3D" id="2.40.170.20">
    <property type="entry name" value="TonB-dependent receptor, beta-barrel domain"/>
    <property type="match status" value="1"/>
</dbReference>
<keyword evidence="2" id="KW-0472">Membrane</keyword>
<sequence length="805" mass="92596">MISSMQKTILLLHLLCLTTILGQEFSITGRIIDENKQGIEGTEIVLLNEGTISNSAITNKDGNFLIKNKPGVYSLRFYFVGTVIYQTDFNLDKDIDLGTLESFDNSTQLREVEVTSKKRIIENQVDRTVFNVENSIRSTGTDGFELLKATPGIFVSGNQIGIVGKSSVSVMIDDKIVNLSGNELINYLRGITSESIKNIEVITTPPAKYDAQGNSGLINIKLKKTPEDSWAVNVRNYYEQNSYPIYLGGISFAFNKNKLSLFTDYIRQTGHDKYWENLNNDFETERWEGSTNRKDTRDINRLAFSLDYKISEKASIGTKYIGLLDNPDTADRNATAIRDNSSNDITSTFFTNGFNKNESSNHTLNVYYVQKLDTLGKQISVDFDYFNYTEDQNRTFTTREFSAENTQIGSSFIANNTSLQEILNYSGKIDVDLPTKWATYGFGGKISFVENKSNIAFFNLSSGIPVLDINQTNDFDYAENTQSAYINFKKSLSEKWQTQIGFRYENTIVEGTTTSLDVTQNQENNFSYNRLFPTMYLTYTPNENHNFSANYSKRIGRPIFWHLNPFKVYINSFTYAEGNPFLQPSFTDNYEINYNFKENLSFKVYYSNTIDGSMQLPIIETNNDETILRYFRDNYVDRYQFGGTITYYFDKIPWWESSNTINGYNNVTTFIKDVPTEARNGFQYHFFTYNTFNLNKSKSLKAEVNYEFHSARRDYYFSATQYNKLDLGLRYSLKEKGLNFILMASDVFRSYRADFTSVVNNVGQLNNSYYDDRKILLGVTYKFGNKKLNASQRETGNEEIKDRLK</sequence>
<dbReference type="PANTHER" id="PTHR40980">
    <property type="entry name" value="PLUG DOMAIN-CONTAINING PROTEIN"/>
    <property type="match status" value="1"/>
</dbReference>
<dbReference type="EMBL" id="QLSV01000007">
    <property type="protein sequence ID" value="RAR47852.1"/>
    <property type="molecule type" value="Genomic_DNA"/>
</dbReference>
<dbReference type="InterPro" id="IPR041700">
    <property type="entry name" value="OMP_b-brl_3"/>
</dbReference>
<dbReference type="PANTHER" id="PTHR40980:SF4">
    <property type="entry name" value="TONB-DEPENDENT RECEPTOR-LIKE BETA-BARREL DOMAIN-CONTAINING PROTEIN"/>
    <property type="match status" value="1"/>
</dbReference>
<evidence type="ECO:0000256" key="2">
    <source>
        <dbReference type="ARBA" id="ARBA00023136"/>
    </source>
</evidence>
<dbReference type="InterPro" id="IPR013783">
    <property type="entry name" value="Ig-like_fold"/>
</dbReference>
<comment type="caution">
    <text evidence="5">The sequence shown here is derived from an EMBL/GenBank/DDBJ whole genome shotgun (WGS) entry which is preliminary data.</text>
</comment>
<dbReference type="AlphaFoldDB" id="A0A328WNF1"/>
<dbReference type="InterPro" id="IPR036942">
    <property type="entry name" value="Beta-barrel_TonB_sf"/>
</dbReference>
<keyword evidence="6" id="KW-1185">Reference proteome</keyword>
<evidence type="ECO:0000256" key="3">
    <source>
        <dbReference type="ARBA" id="ARBA00023237"/>
    </source>
</evidence>
<dbReference type="OrthoDB" id="8764943at2"/>
<feature type="domain" description="Outer membrane protein beta-barrel" evidence="4">
    <location>
        <begin position="370"/>
        <end position="781"/>
    </location>
</feature>
<reference evidence="5 6" key="1">
    <citation type="submission" date="2018-06" db="EMBL/GenBank/DDBJ databases">
        <title>Genomic Encyclopedia of Type Strains, Phase III (KMG-III): the genomes of soil and plant-associated and newly described type strains.</title>
        <authorList>
            <person name="Whitman W."/>
        </authorList>
    </citation>
    <scope>NUCLEOTIDE SEQUENCE [LARGE SCALE GENOMIC DNA]</scope>
    <source>
        <strain evidence="5 6">CGMCC 1.12504</strain>
    </source>
</reference>
<evidence type="ECO:0000313" key="5">
    <source>
        <dbReference type="EMBL" id="RAR47852.1"/>
    </source>
</evidence>
<dbReference type="Proteomes" id="UP000249518">
    <property type="component" value="Unassembled WGS sequence"/>
</dbReference>
<dbReference type="InterPro" id="IPR008969">
    <property type="entry name" value="CarboxyPept-like_regulatory"/>
</dbReference>
<gene>
    <name evidence="5" type="ORF">B0I10_107131</name>
</gene>
<dbReference type="Gene3D" id="2.60.40.10">
    <property type="entry name" value="Immunoglobulins"/>
    <property type="match status" value="1"/>
</dbReference>
<comment type="subcellular location">
    <subcellularLocation>
        <location evidence="1">Cell outer membrane</location>
    </subcellularLocation>
</comment>
<name>A0A328WNF1_9FLAO</name>
<dbReference type="Pfam" id="PF14905">
    <property type="entry name" value="OMP_b-brl_3"/>
    <property type="match status" value="1"/>
</dbReference>
<evidence type="ECO:0000259" key="4">
    <source>
        <dbReference type="Pfam" id="PF14905"/>
    </source>
</evidence>
<dbReference type="SUPFAM" id="SSF56935">
    <property type="entry name" value="Porins"/>
    <property type="match status" value="1"/>
</dbReference>
<evidence type="ECO:0000256" key="1">
    <source>
        <dbReference type="ARBA" id="ARBA00004442"/>
    </source>
</evidence>
<protein>
    <submittedName>
        <fullName evidence="5">Outer membrane receptor protein involved in Fe transport</fullName>
    </submittedName>
</protein>
<keyword evidence="3" id="KW-0998">Cell outer membrane</keyword>
<dbReference type="Pfam" id="PF13620">
    <property type="entry name" value="CarboxypepD_reg"/>
    <property type="match status" value="1"/>
</dbReference>
<evidence type="ECO:0000313" key="6">
    <source>
        <dbReference type="Proteomes" id="UP000249518"/>
    </source>
</evidence>
<keyword evidence="5" id="KW-0675">Receptor</keyword>